<keyword evidence="1" id="KW-1133">Transmembrane helix</keyword>
<reference evidence="2 3" key="1">
    <citation type="journal article" date="2015" name="Microbiome">
        <title>Genomic resolution of linkages in carbon, nitrogen, and sulfur cycling among widespread estuary sediment bacteria.</title>
        <authorList>
            <person name="Baker B.J."/>
            <person name="Lazar C.S."/>
            <person name="Teske A.P."/>
            <person name="Dick G.J."/>
        </authorList>
    </citation>
    <scope>NUCLEOTIDE SEQUENCE [LARGE SCALE GENOMIC DNA]</scope>
    <source>
        <strain evidence="2">DG_56</strain>
    </source>
</reference>
<evidence type="ECO:0008006" key="4">
    <source>
        <dbReference type="Google" id="ProtNLM"/>
    </source>
</evidence>
<evidence type="ECO:0000313" key="2">
    <source>
        <dbReference type="EMBL" id="KPJ64353.1"/>
    </source>
</evidence>
<keyword evidence="1" id="KW-0812">Transmembrane</keyword>
<evidence type="ECO:0000313" key="3">
    <source>
        <dbReference type="Proteomes" id="UP000052020"/>
    </source>
</evidence>
<dbReference type="InterPro" id="IPR021787">
    <property type="entry name" value="DUF3352"/>
</dbReference>
<feature type="transmembrane region" description="Helical" evidence="1">
    <location>
        <begin position="20"/>
        <end position="41"/>
    </location>
</feature>
<feature type="non-terminal residue" evidence="2">
    <location>
        <position position="422"/>
    </location>
</feature>
<organism evidence="2 3">
    <name type="scientific">candidate division KD3-62 bacterium DG_56</name>
    <dbReference type="NCBI Taxonomy" id="1704032"/>
    <lineage>
        <taxon>Bacteria</taxon>
        <taxon>candidate division KD3-62</taxon>
    </lineage>
</organism>
<accession>A0A0S7XPC6</accession>
<dbReference type="AlphaFoldDB" id="A0A0S7XPC6"/>
<protein>
    <recommendedName>
        <fullName evidence="4">DUF3352 domain-containing protein</fullName>
    </recommendedName>
</protein>
<proteinExistence type="predicted"/>
<dbReference type="Proteomes" id="UP000052020">
    <property type="component" value="Unassembled WGS sequence"/>
</dbReference>
<dbReference type="Pfam" id="PF11832">
    <property type="entry name" value="DUF3352"/>
    <property type="match status" value="1"/>
</dbReference>
<comment type="caution">
    <text evidence="2">The sequence shown here is derived from an EMBL/GenBank/DDBJ whole genome shotgun (WGS) entry which is preliminary data.</text>
</comment>
<evidence type="ECO:0000256" key="1">
    <source>
        <dbReference type="SAM" id="Phobius"/>
    </source>
</evidence>
<name>A0A0S7XPC6_9BACT</name>
<dbReference type="EMBL" id="LIZY01000030">
    <property type="protein sequence ID" value="KPJ64353.1"/>
    <property type="molecule type" value="Genomic_DNA"/>
</dbReference>
<keyword evidence="1" id="KW-0472">Membrane</keyword>
<gene>
    <name evidence="2" type="ORF">AMK68_01820</name>
</gene>
<sequence length="422" mass="45705">MSEWMRGPTRRRVAAPAGRAIVLAIVVIVLICAGAVTTWWLTRPRHIEPAQAAPATASVFAVIDVRQAVERDTKLNKIWRLAKEKGFDETLETGLDSVIKQFGPQFDVQQDLLDWVGGQLALVSFPVGDDELDWAALITVRDVGKAKDTLAKVRSAMAQDQQSFSESRHRRIRIAAGRLQSTPVASAMIGRLVVLAGTAAGARAVIDALRDGKSLARAKDYQTAIGSVPEQALVRAYWTTPEWDLDESSQTPGLAKRLLGSLFALGKQRFRATAVALTLGDYGLHIDARLLRKSNAKPLDLPTGTGQVVEHLPDSTVAAAVFGSPEAYWTLCQSLPEQVLSPLIGAGPRDALHMFNETVTQFTGSDLDEGWLSWMNQESAIALTRPRISPAPAVALILGTDQPEKMNAAIAALRLRTLLMPG</sequence>